<name>A0A2T4JTW7_9RHOB</name>
<proteinExistence type="predicted"/>
<dbReference type="SUPFAM" id="SSF52467">
    <property type="entry name" value="DHS-like NAD/FAD-binding domain"/>
    <property type="match status" value="1"/>
</dbReference>
<keyword evidence="2" id="KW-1185">Reference proteome</keyword>
<dbReference type="InterPro" id="IPR029035">
    <property type="entry name" value="DHS-like_NAD/FAD-binding_dom"/>
</dbReference>
<evidence type="ECO:0000313" key="2">
    <source>
        <dbReference type="Proteomes" id="UP000241010"/>
    </source>
</evidence>
<dbReference type="Gene3D" id="3.40.50.1220">
    <property type="entry name" value="TPP-binding domain"/>
    <property type="match status" value="1"/>
</dbReference>
<dbReference type="Pfam" id="PF13289">
    <property type="entry name" value="SIR2_2"/>
    <property type="match status" value="1"/>
</dbReference>
<reference evidence="1 2" key="1">
    <citation type="submission" date="2018-03" db="EMBL/GenBank/DDBJ databases">
        <title>Cereibacter changlensis.</title>
        <authorList>
            <person name="Meyer T.E."/>
            <person name="Miller S."/>
            <person name="Lodha T."/>
            <person name="Gandham S."/>
            <person name="Chintalapati S."/>
            <person name="Chintalapati V.R."/>
        </authorList>
    </citation>
    <scope>NUCLEOTIDE SEQUENCE [LARGE SCALE GENOMIC DNA]</scope>
    <source>
        <strain evidence="1 2">JA139</strain>
    </source>
</reference>
<sequence length="624" mass="70453">MALIARFTAAAPPTNRANRRHPIHKDLNVSTLADPATKIAFSIHENKGVFALLLGSGLSRSAEIPTGWEITSDLVRRIAVAQGVEEQSDWHKWYHETYKQEPDYSQILGEIASTPDERRSILHGYIEPSASDREEGRKTPTAAHKAIAQLVRDGFIRVIITTNFDRLLENALREVGVEPTIVSSSDALRGAEPLAHTGCYILKIHGDYKDARILNTEEELSAYPAEYNAVLDRILDDYGLIVCGWSGEWDHALRSAILRAPNRRYPLFWASRGELGPNGRELCNSRKGMEIKIESADAFFTTLADQITTIRETQRQNPAETALLLERAKRYMSRTEYRIKFSDLVDQEVWKVIDRSNDEDFSCQGAVSSETVMQRIRLHESAGEGLVKISGLTGVWGDEEQIRTIANAIKTLWAALQADRNGMVVLLNLRGYIPALMSHACILGLIKNSRWKELRSFWKNELPCDRHHTETFLDDLSPLGWRGSDKAIWSLLPGLENRHTPFSDHIYELFDSSHRTFLGSLPDFATLHLLSEVLPAIFALEHYSVKELEEELAKPQGFGQSYIRLPVWGRMGWSRWPTDRVLTQIESVAFSTELAEAGFIGGSPDGVRFAAQNVRRAIGRLHWY</sequence>
<organism evidence="1 2">
    <name type="scientific">Cereibacter changlensis JA139</name>
    <dbReference type="NCBI Taxonomy" id="1188249"/>
    <lineage>
        <taxon>Bacteria</taxon>
        <taxon>Pseudomonadati</taxon>
        <taxon>Pseudomonadota</taxon>
        <taxon>Alphaproteobacteria</taxon>
        <taxon>Rhodobacterales</taxon>
        <taxon>Paracoccaceae</taxon>
        <taxon>Cereibacter</taxon>
    </lineage>
</organism>
<dbReference type="OrthoDB" id="5509947at2"/>
<evidence type="ECO:0000313" key="1">
    <source>
        <dbReference type="EMBL" id="PTE21334.1"/>
    </source>
</evidence>
<gene>
    <name evidence="1" type="ORF">C5F48_12930</name>
</gene>
<accession>A0A2T4JTW7</accession>
<protein>
    <submittedName>
        <fullName evidence="1">Uncharacterized protein</fullName>
    </submittedName>
</protein>
<dbReference type="EMBL" id="PZKG01000055">
    <property type="protein sequence ID" value="PTE21334.1"/>
    <property type="molecule type" value="Genomic_DNA"/>
</dbReference>
<dbReference type="AlphaFoldDB" id="A0A2T4JTW7"/>
<comment type="caution">
    <text evidence="1">The sequence shown here is derived from an EMBL/GenBank/DDBJ whole genome shotgun (WGS) entry which is preliminary data.</text>
</comment>
<dbReference type="Proteomes" id="UP000241010">
    <property type="component" value="Unassembled WGS sequence"/>
</dbReference>